<dbReference type="PROSITE" id="PS00428">
    <property type="entry name" value="FTSW_RODA_SPOVE"/>
    <property type="match status" value="1"/>
</dbReference>
<proteinExistence type="predicted"/>
<dbReference type="PANTHER" id="PTHR30474">
    <property type="entry name" value="CELL CYCLE PROTEIN"/>
    <property type="match status" value="1"/>
</dbReference>
<evidence type="ECO:0000256" key="5">
    <source>
        <dbReference type="ARBA" id="ARBA00023136"/>
    </source>
</evidence>
<evidence type="ECO:0000256" key="3">
    <source>
        <dbReference type="ARBA" id="ARBA00022960"/>
    </source>
</evidence>
<dbReference type="EMBL" id="BAABFN010000001">
    <property type="protein sequence ID" value="GAA4301845.1"/>
    <property type="molecule type" value="Genomic_DNA"/>
</dbReference>
<dbReference type="PANTHER" id="PTHR30474:SF1">
    <property type="entry name" value="PEPTIDOGLYCAN GLYCOSYLTRANSFERASE MRDB"/>
    <property type="match status" value="1"/>
</dbReference>
<sequence>MNDIKDTTLTKGFDWLMIYLYMALVIIGLLSIYAVEHREGETIWYALTHSGSSFAMQLKWAGVSAVLAVIALLLDSKFYTAMANLLYVFGLLLLLLVLGMGTDVKGSHSWLVLGSIRFQPAEFTKLCTLLALAKYLSDTEVDFSKLRSRVIASAIVLAPAVITVLQNETGLALVYCCLFLVMYREGLPGVLLVIAFSLLVLVLSALLVDKNILFIIFTVIAGLVIWFTRREIKRNRARLALIILIWGFCALFVMFVVPYTFKHILQPYQVSRINVILGKEASRVAGYNVLQSKIAIGSGGLTGKGYLKGTQTRFDFVPEQRTDFIFCTIGEDFGFTGSIILLLIYLGLLLRIVQIAERQRSAFSRIYAYGVACIVFFHVAINIGMTVGLAPVIGITLPLISYGGSSLLTFTLLIFILVRLDADRQVVLR</sequence>
<feature type="transmembrane region" description="Helical" evidence="8">
    <location>
        <begin position="399"/>
        <end position="420"/>
    </location>
</feature>
<evidence type="ECO:0000256" key="4">
    <source>
        <dbReference type="ARBA" id="ARBA00022989"/>
    </source>
</evidence>
<feature type="transmembrane region" description="Helical" evidence="8">
    <location>
        <begin position="333"/>
        <end position="354"/>
    </location>
</feature>
<evidence type="ECO:0000256" key="1">
    <source>
        <dbReference type="ARBA" id="ARBA00004141"/>
    </source>
</evidence>
<feature type="transmembrane region" description="Helical" evidence="8">
    <location>
        <begin position="240"/>
        <end position="261"/>
    </location>
</feature>
<keyword evidence="3" id="KW-0133">Cell shape</keyword>
<evidence type="ECO:0000256" key="6">
    <source>
        <dbReference type="ARBA" id="ARBA00032370"/>
    </source>
</evidence>
<keyword evidence="5 8" id="KW-0472">Membrane</keyword>
<dbReference type="RefSeq" id="WP_344974471.1">
    <property type="nucleotide sequence ID" value="NZ_BAABFN010000001.1"/>
</dbReference>
<evidence type="ECO:0000256" key="8">
    <source>
        <dbReference type="SAM" id="Phobius"/>
    </source>
</evidence>
<feature type="transmembrane region" description="Helical" evidence="8">
    <location>
        <begin position="150"/>
        <end position="180"/>
    </location>
</feature>
<comment type="subcellular location">
    <subcellularLocation>
        <location evidence="1">Membrane</location>
        <topology evidence="1">Multi-pass membrane protein</topology>
    </subcellularLocation>
</comment>
<feature type="transmembrane region" description="Helical" evidence="8">
    <location>
        <begin position="12"/>
        <end position="34"/>
    </location>
</feature>
<feature type="transmembrane region" description="Helical" evidence="8">
    <location>
        <begin position="54"/>
        <end position="74"/>
    </location>
</feature>
<comment type="caution">
    <text evidence="9">The sequence shown here is derived from an EMBL/GenBank/DDBJ whole genome shotgun (WGS) entry which is preliminary data.</text>
</comment>
<evidence type="ECO:0000256" key="2">
    <source>
        <dbReference type="ARBA" id="ARBA00022692"/>
    </source>
</evidence>
<feature type="transmembrane region" description="Helical" evidence="8">
    <location>
        <begin position="212"/>
        <end position="228"/>
    </location>
</feature>
<protein>
    <recommendedName>
        <fullName evidence="7">Cell wall polymerase</fullName>
    </recommendedName>
    <alternativeName>
        <fullName evidence="6">Peptidoglycan polymerase</fullName>
    </alternativeName>
</protein>
<keyword evidence="10" id="KW-1185">Reference proteome</keyword>
<dbReference type="Pfam" id="PF01098">
    <property type="entry name" value="FTSW_RODA_SPOVE"/>
    <property type="match status" value="2"/>
</dbReference>
<dbReference type="NCBIfam" id="NF037961">
    <property type="entry name" value="RodA_shape"/>
    <property type="match status" value="1"/>
</dbReference>
<accession>A0ABP8FEF3</accession>
<name>A0ABP8FEF3_9BACT</name>
<keyword evidence="4 8" id="KW-1133">Transmembrane helix</keyword>
<keyword evidence="2 8" id="KW-0812">Transmembrane</keyword>
<organism evidence="9 10">
    <name type="scientific">Compostibacter hankyongensis</name>
    <dbReference type="NCBI Taxonomy" id="1007089"/>
    <lineage>
        <taxon>Bacteria</taxon>
        <taxon>Pseudomonadati</taxon>
        <taxon>Bacteroidota</taxon>
        <taxon>Chitinophagia</taxon>
        <taxon>Chitinophagales</taxon>
        <taxon>Chitinophagaceae</taxon>
        <taxon>Compostibacter</taxon>
    </lineage>
</organism>
<reference evidence="10" key="1">
    <citation type="journal article" date="2019" name="Int. J. Syst. Evol. Microbiol.">
        <title>The Global Catalogue of Microorganisms (GCM) 10K type strain sequencing project: providing services to taxonomists for standard genome sequencing and annotation.</title>
        <authorList>
            <consortium name="The Broad Institute Genomics Platform"/>
            <consortium name="The Broad Institute Genome Sequencing Center for Infectious Disease"/>
            <person name="Wu L."/>
            <person name="Ma J."/>
        </authorList>
    </citation>
    <scope>NUCLEOTIDE SEQUENCE [LARGE SCALE GENOMIC DNA]</scope>
    <source>
        <strain evidence="10">JCM 17664</strain>
    </source>
</reference>
<gene>
    <name evidence="9" type="primary">rodA</name>
    <name evidence="9" type="ORF">GCM10023143_03890</name>
</gene>
<dbReference type="InterPro" id="IPR018365">
    <property type="entry name" value="Cell_cycle_FtsW-rel_CS"/>
</dbReference>
<evidence type="ECO:0000313" key="9">
    <source>
        <dbReference type="EMBL" id="GAA4301845.1"/>
    </source>
</evidence>
<evidence type="ECO:0000313" key="10">
    <source>
        <dbReference type="Proteomes" id="UP001501207"/>
    </source>
</evidence>
<feature type="transmembrane region" description="Helical" evidence="8">
    <location>
        <begin position="187"/>
        <end position="206"/>
    </location>
</feature>
<feature type="transmembrane region" description="Helical" evidence="8">
    <location>
        <begin position="81"/>
        <end position="101"/>
    </location>
</feature>
<evidence type="ECO:0000256" key="7">
    <source>
        <dbReference type="ARBA" id="ARBA00033270"/>
    </source>
</evidence>
<dbReference type="Proteomes" id="UP001501207">
    <property type="component" value="Unassembled WGS sequence"/>
</dbReference>
<feature type="transmembrane region" description="Helical" evidence="8">
    <location>
        <begin position="366"/>
        <end position="393"/>
    </location>
</feature>
<dbReference type="InterPro" id="IPR001182">
    <property type="entry name" value="FtsW/RodA"/>
</dbReference>